<name>A0AA86TIS3_9EUKA</name>
<dbReference type="EMBL" id="CATOUU010000126">
    <property type="protein sequence ID" value="CAI9917187.1"/>
    <property type="molecule type" value="Genomic_DNA"/>
</dbReference>
<comment type="caution">
    <text evidence="1">The sequence shown here is derived from an EMBL/GenBank/DDBJ whole genome shotgun (WGS) entry which is preliminary data.</text>
</comment>
<reference evidence="1" key="1">
    <citation type="submission" date="2023-06" db="EMBL/GenBank/DDBJ databases">
        <authorList>
            <person name="Kurt Z."/>
        </authorList>
    </citation>
    <scope>NUCLEOTIDE SEQUENCE</scope>
</reference>
<protein>
    <recommendedName>
        <fullName evidence="4">Ankyrin repeat-containing protein</fullName>
    </recommendedName>
</protein>
<accession>A0AA86TIS3</accession>
<evidence type="ECO:0000313" key="1">
    <source>
        <dbReference type="EMBL" id="CAI9917187.1"/>
    </source>
</evidence>
<reference evidence="2 3" key="2">
    <citation type="submission" date="2024-07" db="EMBL/GenBank/DDBJ databases">
        <authorList>
            <person name="Akdeniz Z."/>
        </authorList>
    </citation>
    <scope>NUCLEOTIDE SEQUENCE [LARGE SCALE GENOMIC DNA]</scope>
</reference>
<gene>
    <name evidence="2" type="ORF">HINF_LOCUS47458</name>
    <name evidence="1" type="ORF">HINF_LOCUS4832</name>
</gene>
<evidence type="ECO:0000313" key="3">
    <source>
        <dbReference type="Proteomes" id="UP001642409"/>
    </source>
</evidence>
<sequence length="1076" mass="128890">MTYKSPYPLDKERQMYLTVINEHAYFYADNYCYKCDYNLNVIEQQPIDFPYLLQKGIENFPVFGHDFPQLFKSHECQGRFYTNVFDAIYEFSEFKVTKRITLPDIDPYQVQNNKCASCMDRLFTTNGKLLFEVLVDQDYQLQEIPTHGFKFNNLKLHVMNNCLFLRDPHSRKFYKLMLNDQIVELHLDFSYSEIVIDNKDIMLFYFNTNIYYLLYFNQDVKTLKIIVDYNISSKQHEYIVTNQGWSIDYKIIDQIVAQNQQVVHFNQRLYLNNSIPQNNFTYLSQNVIKYLKYNSNFMQHELQQNQLSSLQQTDYIIYLGLTKQFQLLEECIRNKTIHKLFHIDLKVLNGFNNMQIIYRLIRGDIPLDKERQMYLTVINEHAYFYADNYCYKCDYNLNVIEQQPIDFPYLLQKGIENFPVFGHDFPQLFKSHECQGRFCTNVFDAIYEFSEFKVTKRITLPDIDPYQVQNNKCASCMDRLFTTNGKLLFEVLVDQDYQLQEIPTHGFKFNNLKLHVMNNCLFLRDPHSRKFYKLMLNDQIVELHLDFSYSEIVIDNKDIMLFYFNTNIYYLLYFNQDVKTLKIIVDYNISSKQHEYIVTNQGWSIDYKIIDQIVAQNQQVVHFNQRLYLNNSIPQNNFTYLSQNVIKYLKYNSNFMQHELQQNQLSSLQQTDYIIYLGLTKQFQLLEECIRNKTIHKISQLTFEFLHDFHDIKLLSSLVQNQVLQLNFVVVFSDNPLFDTLNIELSEENFVQDTILQKFKLQKYFKLIEINRENLLLMIKQSLINLQFSYLKQLFEHQSKTIKSMSGTKFSPIDLIIQSKNFDLIQEVHKNYPDLRNSVWQTALMISVHILDDIPSCLFSQLQSQTKAGMTALMFAAYYKTKIYPQLLEEKFKMNNEGQTALYFAAMNKNLDHIHQLIDEAQILVKDKHILYYIQKVYDQCAIEQKQVYLALTQQLFDKIKEYFEWYPLNIENLISKTHSLSNQNLLTKYNLREKLVSELNFELKYNLQHNDYFKVGASHYQCLFSSDVKYLNIKADIFDRSKYLLQCLGQQLSDQWTLFDENENYDYQEEEWMIQ</sequence>
<dbReference type="SUPFAM" id="SSF48403">
    <property type="entry name" value="Ankyrin repeat"/>
    <property type="match status" value="1"/>
</dbReference>
<dbReference type="Pfam" id="PF12796">
    <property type="entry name" value="Ank_2"/>
    <property type="match status" value="1"/>
</dbReference>
<dbReference type="Proteomes" id="UP001642409">
    <property type="component" value="Unassembled WGS sequence"/>
</dbReference>
<keyword evidence="3" id="KW-1185">Reference proteome</keyword>
<organism evidence="1">
    <name type="scientific">Hexamita inflata</name>
    <dbReference type="NCBI Taxonomy" id="28002"/>
    <lineage>
        <taxon>Eukaryota</taxon>
        <taxon>Metamonada</taxon>
        <taxon>Diplomonadida</taxon>
        <taxon>Hexamitidae</taxon>
        <taxon>Hexamitinae</taxon>
        <taxon>Hexamita</taxon>
    </lineage>
</organism>
<evidence type="ECO:0000313" key="2">
    <source>
        <dbReference type="EMBL" id="CAL6057339.1"/>
    </source>
</evidence>
<dbReference type="InterPro" id="IPR002110">
    <property type="entry name" value="Ankyrin_rpt"/>
</dbReference>
<proteinExistence type="predicted"/>
<dbReference type="Gene3D" id="1.25.40.20">
    <property type="entry name" value="Ankyrin repeat-containing domain"/>
    <property type="match status" value="1"/>
</dbReference>
<evidence type="ECO:0008006" key="4">
    <source>
        <dbReference type="Google" id="ProtNLM"/>
    </source>
</evidence>
<dbReference type="EMBL" id="CAXDID020000214">
    <property type="protein sequence ID" value="CAL6057339.1"/>
    <property type="molecule type" value="Genomic_DNA"/>
</dbReference>
<dbReference type="InterPro" id="IPR036770">
    <property type="entry name" value="Ankyrin_rpt-contain_sf"/>
</dbReference>
<dbReference type="AlphaFoldDB" id="A0AA86TIS3"/>